<keyword evidence="7" id="KW-0560">Oxidoreductase</keyword>
<dbReference type="Pfam" id="PF08240">
    <property type="entry name" value="ADH_N"/>
    <property type="match status" value="1"/>
</dbReference>
<comment type="similarity">
    <text evidence="3">Belongs to the zinc-containing alcohol dehydrogenase family.</text>
</comment>
<dbReference type="InterPro" id="IPR036291">
    <property type="entry name" value="NAD(P)-bd_dom_sf"/>
</dbReference>
<reference evidence="11" key="1">
    <citation type="journal article" date="2016" name="Genome Announc.">
        <title>Draft genome sequences of fungus Aspergillus calidoustus.</title>
        <authorList>
            <person name="Horn F."/>
            <person name="Linde J."/>
            <person name="Mattern D.J."/>
            <person name="Walther G."/>
            <person name="Guthke R."/>
            <person name="Scherlach K."/>
            <person name="Martin K."/>
            <person name="Brakhage A.A."/>
            <person name="Petzke L."/>
            <person name="Valiante V."/>
        </authorList>
    </citation>
    <scope>NUCLEOTIDE SEQUENCE [LARGE SCALE GENOMIC DNA]</scope>
    <source>
        <strain evidence="11">SF006504</strain>
    </source>
</reference>
<dbReference type="SUPFAM" id="SSF50129">
    <property type="entry name" value="GroES-like"/>
    <property type="match status" value="1"/>
</dbReference>
<name>A0A0U5CMK9_ASPCI</name>
<dbReference type="CDD" id="cd08297">
    <property type="entry name" value="CAD3"/>
    <property type="match status" value="1"/>
</dbReference>
<dbReference type="PANTHER" id="PTHR42940">
    <property type="entry name" value="ALCOHOL DEHYDROGENASE 1-RELATED"/>
    <property type="match status" value="1"/>
</dbReference>
<keyword evidence="11" id="KW-1185">Reference proteome</keyword>
<dbReference type="STRING" id="454130.A0A0U5CMK9"/>
<dbReference type="InterPro" id="IPR013154">
    <property type="entry name" value="ADH-like_N"/>
</dbReference>
<dbReference type="GO" id="GO:0046872">
    <property type="term" value="F:metal ion binding"/>
    <property type="evidence" value="ECO:0007669"/>
    <property type="project" value="UniProtKB-KW"/>
</dbReference>
<organism evidence="10 11">
    <name type="scientific">Aspergillus calidoustus</name>
    <dbReference type="NCBI Taxonomy" id="454130"/>
    <lineage>
        <taxon>Eukaryota</taxon>
        <taxon>Fungi</taxon>
        <taxon>Dikarya</taxon>
        <taxon>Ascomycota</taxon>
        <taxon>Pezizomycotina</taxon>
        <taxon>Eurotiomycetes</taxon>
        <taxon>Eurotiomycetidae</taxon>
        <taxon>Eurotiales</taxon>
        <taxon>Aspergillaceae</taxon>
        <taxon>Aspergillus</taxon>
        <taxon>Aspergillus subgen. Nidulantes</taxon>
    </lineage>
</organism>
<dbReference type="Proteomes" id="UP000054771">
    <property type="component" value="Unassembled WGS sequence"/>
</dbReference>
<dbReference type="OMA" id="VITVHYQ"/>
<sequence length="368" mass="38768">MAAAQVPKTQKAAIYDNPGTISTRVVEVGVPEPGEGEVLVRLSHSGICHSDLSVMMNSWKTLPYPTQAGQIGGHEGVGEVVKFGPGTSEAYGLSIGSRVGIKWIANICGQCAPCREGVDNLCFKQTISGYYSPGTFQQYVTSPAHYVTPIPDGVPSEEAAPLLCAGLTVYAALKRTKAQPGEWVVISGAGGGLGHLAVQIASRGMGLRVIGIDHGSKEEIARISGAEHFIDVTEYGSDDEHKAIAAAVKSLTTDGLGVHGVVVCVASNVAYAQALLFLRFNGTMVCVGVPEHEPRAIATAFPALLMGAHLNATGSSVGTQRDAIQTLEFASRGIIKASFRTIKLEGLRKVFEEMQAGKLQWRVVIDLS</sequence>
<evidence type="ECO:0000256" key="1">
    <source>
        <dbReference type="ARBA" id="ARBA00001947"/>
    </source>
</evidence>
<keyword evidence="6" id="KW-0862">Zinc</keyword>
<keyword evidence="4" id="KW-0963">Cytoplasm</keyword>
<dbReference type="Gene3D" id="3.90.180.10">
    <property type="entry name" value="Medium-chain alcohol dehydrogenases, catalytic domain"/>
    <property type="match status" value="1"/>
</dbReference>
<feature type="domain" description="Enoyl reductase (ER)" evidence="9">
    <location>
        <begin position="19"/>
        <end position="365"/>
    </location>
</feature>
<comment type="cofactor">
    <cofactor evidence="1">
        <name>Zn(2+)</name>
        <dbReference type="ChEBI" id="CHEBI:29105"/>
    </cofactor>
</comment>
<evidence type="ECO:0000256" key="2">
    <source>
        <dbReference type="ARBA" id="ARBA00004496"/>
    </source>
</evidence>
<dbReference type="GO" id="GO:0005737">
    <property type="term" value="C:cytoplasm"/>
    <property type="evidence" value="ECO:0007669"/>
    <property type="project" value="UniProtKB-SubCell"/>
</dbReference>
<dbReference type="AlphaFoldDB" id="A0A0U5CMK9"/>
<keyword evidence="8" id="KW-0520">NAD</keyword>
<dbReference type="SUPFAM" id="SSF51735">
    <property type="entry name" value="NAD(P)-binding Rossmann-fold domains"/>
    <property type="match status" value="1"/>
</dbReference>
<dbReference type="InterPro" id="IPR013149">
    <property type="entry name" value="ADH-like_C"/>
</dbReference>
<evidence type="ECO:0000259" key="9">
    <source>
        <dbReference type="SMART" id="SM00829"/>
    </source>
</evidence>
<gene>
    <name evidence="10" type="ORF">ASPCAL02379</name>
</gene>
<comment type="subcellular location">
    <subcellularLocation>
        <location evidence="2">Cytoplasm</location>
    </subcellularLocation>
</comment>
<evidence type="ECO:0000313" key="10">
    <source>
        <dbReference type="EMBL" id="CEN59938.1"/>
    </source>
</evidence>
<dbReference type="Gene3D" id="3.40.50.720">
    <property type="entry name" value="NAD(P)-binding Rossmann-like Domain"/>
    <property type="match status" value="1"/>
</dbReference>
<evidence type="ECO:0000256" key="3">
    <source>
        <dbReference type="ARBA" id="ARBA00008072"/>
    </source>
</evidence>
<dbReference type="PANTHER" id="PTHR42940:SF5">
    <property type="entry name" value="ALCOHOL DEHYDROGENASE 2"/>
    <property type="match status" value="1"/>
</dbReference>
<evidence type="ECO:0000256" key="4">
    <source>
        <dbReference type="ARBA" id="ARBA00022490"/>
    </source>
</evidence>
<dbReference type="GO" id="GO:0004022">
    <property type="term" value="F:alcohol dehydrogenase (NAD+) activity"/>
    <property type="evidence" value="ECO:0007669"/>
    <property type="project" value="UniProtKB-ARBA"/>
</dbReference>
<evidence type="ECO:0000313" key="11">
    <source>
        <dbReference type="Proteomes" id="UP000054771"/>
    </source>
</evidence>
<dbReference type="EMBL" id="CDMC01000002">
    <property type="protein sequence ID" value="CEN59938.1"/>
    <property type="molecule type" value="Genomic_DNA"/>
</dbReference>
<dbReference type="InterPro" id="IPR011032">
    <property type="entry name" value="GroES-like_sf"/>
</dbReference>
<evidence type="ECO:0000256" key="6">
    <source>
        <dbReference type="ARBA" id="ARBA00022833"/>
    </source>
</evidence>
<evidence type="ECO:0000256" key="7">
    <source>
        <dbReference type="ARBA" id="ARBA00023002"/>
    </source>
</evidence>
<dbReference type="OrthoDB" id="1879366at2759"/>
<dbReference type="Pfam" id="PF00107">
    <property type="entry name" value="ADH_zinc_N"/>
    <property type="match status" value="1"/>
</dbReference>
<dbReference type="InterPro" id="IPR020843">
    <property type="entry name" value="ER"/>
</dbReference>
<dbReference type="FunFam" id="3.40.50.720:FF:000039">
    <property type="entry name" value="Alcohol dehydrogenase AdhP"/>
    <property type="match status" value="1"/>
</dbReference>
<accession>A0A0U5CMK9</accession>
<protein>
    <recommendedName>
        <fullName evidence="9">Enoyl reductase (ER) domain-containing protein</fullName>
    </recommendedName>
</protein>
<evidence type="ECO:0000256" key="8">
    <source>
        <dbReference type="ARBA" id="ARBA00023027"/>
    </source>
</evidence>
<evidence type="ECO:0000256" key="5">
    <source>
        <dbReference type="ARBA" id="ARBA00022723"/>
    </source>
</evidence>
<dbReference type="SMART" id="SM00829">
    <property type="entry name" value="PKS_ER"/>
    <property type="match status" value="1"/>
</dbReference>
<keyword evidence="5" id="KW-0479">Metal-binding</keyword>
<proteinExistence type="inferred from homology"/>